<proteinExistence type="inferred from homology"/>
<dbReference type="GO" id="GO:0046872">
    <property type="term" value="F:metal ion binding"/>
    <property type="evidence" value="ECO:0007669"/>
    <property type="project" value="UniProtKB-KW"/>
</dbReference>
<evidence type="ECO:0000256" key="7">
    <source>
        <dbReference type="PIRSR" id="PIRSR624869-2"/>
    </source>
</evidence>
<evidence type="ECO:0000256" key="1">
    <source>
        <dbReference type="ARBA" id="ARBA00004555"/>
    </source>
</evidence>
<sequence>MKTGIICGICRGSMKLKQRAVAVMVGTAITTALVLMILTVDLKPVSMFYQSVRVQSVQGGPVVEDGQQVRAGDHPVHLRRQLGKSASRSGGTAANLTVARHTHELDPLADSAGRHEHKDTAYRKTNSRTNAEGPAHPRDPRTRRTRPKGFPDEGNFYNSDHKWLRTQPEQTKPNTGKYEKLMSLPSAVSVPSKTEKLIRLKKPKGKHEFKILESFQLGINRFEVYSNTSVIDDLLEYLMTHPIYEVDEKSGGTQVKLILTFEDGGHALFKPWRVPREYETLPNHFYFSDIERHNAEIAAFHLDRILDFRRAPPVAGRWFNLTADIYDLADSGLRKTFFRSPANNICFVGHCSYYCETETAVCGKPDMIEGSVAAYLPSFKAAPRKTWRHPWRRSYSKHRTAVWEQDPTYCERSVMTKHPYKTGRRLLDLMDMSVYDFLIGNMDRHHYETFEAFGNFTFPIHLDHGRAFGKHHQDELSILAPLFQCCLLRESTYKRLQLLATEEYLLSDVMRESLSRDMIFPVLLEAHLEALDRRLQTILAQVRRCISRKSEKAVLKPEPRMEDYKEPEPSAKTGETYEEEEY</sequence>
<dbReference type="GO" id="GO:0016773">
    <property type="term" value="F:phosphotransferase activity, alcohol group as acceptor"/>
    <property type="evidence" value="ECO:0007669"/>
    <property type="project" value="TreeGrafter"/>
</dbReference>
<comment type="cofactor">
    <cofactor evidence="8">
        <name>Mn(2+)</name>
        <dbReference type="ChEBI" id="CHEBI:29035"/>
    </cofactor>
</comment>
<keyword evidence="8" id="KW-0464">Manganese</keyword>
<feature type="binding site" evidence="7">
    <location>
        <begin position="373"/>
        <end position="376"/>
    </location>
    <ligand>
        <name>ATP</name>
        <dbReference type="ChEBI" id="CHEBI:30616"/>
    </ligand>
</feature>
<feature type="region of interest" description="Disordered" evidence="9">
    <location>
        <begin position="105"/>
        <end position="160"/>
    </location>
</feature>
<feature type="transmembrane region" description="Helical" evidence="10">
    <location>
        <begin position="21"/>
        <end position="40"/>
    </location>
</feature>
<name>A0A914AU41_PATMI</name>
<feature type="binding site" evidence="7">
    <location>
        <position position="270"/>
    </location>
    <ligand>
        <name>ATP</name>
        <dbReference type="ChEBI" id="CHEBI:30616"/>
    </ligand>
</feature>
<keyword evidence="3" id="KW-0333">Golgi apparatus</keyword>
<dbReference type="CTD" id="56975"/>
<dbReference type="AlphaFoldDB" id="A0A914AU41"/>
<comment type="similarity">
    <text evidence="2">Belongs to the FAM20 family.</text>
</comment>
<evidence type="ECO:0000256" key="8">
    <source>
        <dbReference type="PIRSR" id="PIRSR624869-3"/>
    </source>
</evidence>
<evidence type="ECO:0000256" key="9">
    <source>
        <dbReference type="SAM" id="MobiDB-lite"/>
    </source>
</evidence>
<evidence type="ECO:0000256" key="4">
    <source>
        <dbReference type="ARBA" id="ARBA00023157"/>
    </source>
</evidence>
<feature type="binding site" evidence="8">
    <location>
        <position position="463"/>
    </location>
    <ligand>
        <name>Mn(2+)</name>
        <dbReference type="ChEBI" id="CHEBI:29035"/>
    </ligand>
</feature>
<evidence type="ECO:0000313" key="12">
    <source>
        <dbReference type="EnsemblMetazoa" id="XP_038067580.1"/>
    </source>
</evidence>
<keyword evidence="10" id="KW-1133">Transmembrane helix</keyword>
<evidence type="ECO:0000259" key="11">
    <source>
        <dbReference type="Pfam" id="PF06702"/>
    </source>
</evidence>
<reference evidence="12" key="1">
    <citation type="submission" date="2022-11" db="UniProtKB">
        <authorList>
            <consortium name="EnsemblMetazoa"/>
        </authorList>
    </citation>
    <scope>IDENTIFICATION</scope>
</reference>
<dbReference type="PANTHER" id="PTHR12450">
    <property type="entry name" value="DENTIN MATRIX PROTEIN 4 PROTEIN FAM20"/>
    <property type="match status" value="1"/>
</dbReference>
<organism evidence="12 13">
    <name type="scientific">Patiria miniata</name>
    <name type="common">Bat star</name>
    <name type="synonym">Asterina miniata</name>
    <dbReference type="NCBI Taxonomy" id="46514"/>
    <lineage>
        <taxon>Eukaryota</taxon>
        <taxon>Metazoa</taxon>
        <taxon>Echinodermata</taxon>
        <taxon>Eleutherozoa</taxon>
        <taxon>Asterozoa</taxon>
        <taxon>Asteroidea</taxon>
        <taxon>Valvatacea</taxon>
        <taxon>Valvatida</taxon>
        <taxon>Asterinidae</taxon>
        <taxon>Patiria</taxon>
    </lineage>
</organism>
<protein>
    <recommendedName>
        <fullName evidence="11">FAM20 C-terminal domain-containing protein</fullName>
    </recommendedName>
</protein>
<keyword evidence="7" id="KW-0067">ATP-binding</keyword>
<feature type="binding site" evidence="7">
    <location>
        <position position="448"/>
    </location>
    <ligand>
        <name>ATP</name>
        <dbReference type="ChEBI" id="CHEBI:30616"/>
    </ligand>
</feature>
<keyword evidence="10" id="KW-0472">Membrane</keyword>
<dbReference type="GO" id="GO:0005794">
    <property type="term" value="C:Golgi apparatus"/>
    <property type="evidence" value="ECO:0007669"/>
    <property type="project" value="UniProtKB-SubCell"/>
</dbReference>
<comment type="subcellular location">
    <subcellularLocation>
        <location evidence="1">Golgi apparatus</location>
    </subcellularLocation>
</comment>
<dbReference type="EnsemblMetazoa" id="XM_038211652.1">
    <property type="protein sequence ID" value="XP_038067580.1"/>
    <property type="gene ID" value="LOC119737355"/>
</dbReference>
<feature type="binding site" evidence="8">
    <location>
        <position position="291"/>
    </location>
    <ligand>
        <name>Mn(2+)</name>
        <dbReference type="ChEBI" id="CHEBI:29035"/>
    </ligand>
</feature>
<dbReference type="OrthoDB" id="8583677at2759"/>
<dbReference type="Proteomes" id="UP000887568">
    <property type="component" value="Unplaced"/>
</dbReference>
<dbReference type="InterPro" id="IPR024869">
    <property type="entry name" value="FAM20"/>
</dbReference>
<feature type="active site" evidence="6">
    <location>
        <position position="443"/>
    </location>
</feature>
<dbReference type="CDD" id="cd10314">
    <property type="entry name" value="FAM20_C"/>
    <property type="match status" value="1"/>
</dbReference>
<evidence type="ECO:0000256" key="5">
    <source>
        <dbReference type="ARBA" id="ARBA00023180"/>
    </source>
</evidence>
<keyword evidence="4" id="KW-1015">Disulfide bond</keyword>
<keyword evidence="7" id="KW-0547">Nucleotide-binding</keyword>
<dbReference type="RefSeq" id="XP_038067580.1">
    <property type="nucleotide sequence ID" value="XM_038211652.1"/>
</dbReference>
<feature type="domain" description="FAM20 C-terminal" evidence="11">
    <location>
        <begin position="337"/>
        <end position="554"/>
    </location>
</feature>
<dbReference type="Pfam" id="PF06702">
    <property type="entry name" value="Fam20C"/>
    <property type="match status" value="1"/>
</dbReference>
<feature type="binding site" evidence="7">
    <location>
        <position position="254"/>
    </location>
    <ligand>
        <name>ATP</name>
        <dbReference type="ChEBI" id="CHEBI:30616"/>
    </ligand>
</feature>
<keyword evidence="5" id="KW-0325">Glycoprotein</keyword>
<evidence type="ECO:0000256" key="10">
    <source>
        <dbReference type="SAM" id="Phobius"/>
    </source>
</evidence>
<dbReference type="GO" id="GO:0005524">
    <property type="term" value="F:ATP binding"/>
    <property type="evidence" value="ECO:0007669"/>
    <property type="project" value="UniProtKB-KW"/>
</dbReference>
<evidence type="ECO:0000256" key="6">
    <source>
        <dbReference type="PIRSR" id="PIRSR624869-1"/>
    </source>
</evidence>
<feature type="binding site" evidence="7">
    <location>
        <position position="463"/>
    </location>
    <ligand>
        <name>ATP</name>
        <dbReference type="ChEBI" id="CHEBI:30616"/>
    </ligand>
</feature>
<feature type="region of interest" description="Disordered" evidence="9">
    <location>
        <begin position="553"/>
        <end position="582"/>
    </location>
</feature>
<keyword evidence="13" id="KW-1185">Reference proteome</keyword>
<feature type="binding site" evidence="7">
    <location>
        <position position="291"/>
    </location>
    <ligand>
        <name>ATP</name>
        <dbReference type="ChEBI" id="CHEBI:30616"/>
    </ligand>
</feature>
<dbReference type="InterPro" id="IPR009581">
    <property type="entry name" value="FAM20_C"/>
</dbReference>
<evidence type="ECO:0000313" key="13">
    <source>
        <dbReference type="Proteomes" id="UP000887568"/>
    </source>
</evidence>
<dbReference type="OMA" id="NNICFVG"/>
<dbReference type="PANTHER" id="PTHR12450:SF22">
    <property type="entry name" value="EXTRACELLULAR SERINE_THREONINE PROTEIN CG31145"/>
    <property type="match status" value="1"/>
</dbReference>
<dbReference type="GeneID" id="119737355"/>
<evidence type="ECO:0000256" key="2">
    <source>
        <dbReference type="ARBA" id="ARBA00006557"/>
    </source>
</evidence>
<feature type="compositionally biased region" description="Basic and acidic residues" evidence="9">
    <location>
        <begin position="105"/>
        <end position="122"/>
    </location>
</feature>
<accession>A0A914AU41</accession>
<keyword evidence="8" id="KW-0479">Metal-binding</keyword>
<evidence type="ECO:0000256" key="3">
    <source>
        <dbReference type="ARBA" id="ARBA00023034"/>
    </source>
</evidence>
<feature type="compositionally biased region" description="Basic and acidic residues" evidence="9">
    <location>
        <begin position="553"/>
        <end position="569"/>
    </location>
</feature>
<keyword evidence="10" id="KW-0812">Transmembrane</keyword>